<evidence type="ECO:0000313" key="3">
    <source>
        <dbReference type="Proteomes" id="UP000661006"/>
    </source>
</evidence>
<accession>A0A9Q2FQZ8</accession>
<organism evidence="2 3">
    <name type="scientific">Gluconobacter japonicus</name>
    <dbReference type="NCBI Taxonomy" id="376620"/>
    <lineage>
        <taxon>Bacteria</taxon>
        <taxon>Pseudomonadati</taxon>
        <taxon>Pseudomonadota</taxon>
        <taxon>Alphaproteobacteria</taxon>
        <taxon>Acetobacterales</taxon>
        <taxon>Acetobacteraceae</taxon>
        <taxon>Gluconobacter</taxon>
    </lineage>
</organism>
<keyword evidence="1" id="KW-0732">Signal</keyword>
<feature type="chain" id="PRO_5040163734" evidence="1">
    <location>
        <begin position="25"/>
        <end position="126"/>
    </location>
</feature>
<dbReference type="GeneID" id="81475204"/>
<protein>
    <submittedName>
        <fullName evidence="2">Uncharacterized protein</fullName>
    </submittedName>
</protein>
<proteinExistence type="predicted"/>
<dbReference type="Proteomes" id="UP000661006">
    <property type="component" value="Unassembled WGS sequence"/>
</dbReference>
<dbReference type="EMBL" id="JABCQN010000005">
    <property type="protein sequence ID" value="MBF0871348.1"/>
    <property type="molecule type" value="Genomic_DNA"/>
</dbReference>
<reference evidence="2" key="1">
    <citation type="submission" date="2020-04" db="EMBL/GenBank/DDBJ databases">
        <authorList>
            <person name="Sombolestani A."/>
        </authorList>
    </citation>
    <scope>NUCLEOTIDE SEQUENCE</scope>
    <source>
        <strain evidence="2">R71697</strain>
    </source>
</reference>
<dbReference type="RefSeq" id="WP_061931713.1">
    <property type="nucleotide sequence ID" value="NZ_JABCQN010000005.1"/>
</dbReference>
<name>A0A9Q2FQZ8_GLUJA</name>
<evidence type="ECO:0000313" key="2">
    <source>
        <dbReference type="EMBL" id="MBF0871348.1"/>
    </source>
</evidence>
<sequence>MIRPVAALCGLSLLSVLAAGTATAADSGWSAPKCGAEPTAPTVKAGTVAQYNESVDRVTAYEKEARAYNACVSGQANREETAISQDASARISHIHTASAAVQSRIAGSFQKLSTELTAAGRKLGHH</sequence>
<comment type="caution">
    <text evidence="2">The sequence shown here is derived from an EMBL/GenBank/DDBJ whole genome shotgun (WGS) entry which is preliminary data.</text>
</comment>
<reference evidence="2" key="2">
    <citation type="submission" date="2020-11" db="EMBL/GenBank/DDBJ databases">
        <title>Description of novel Gluconobacter species.</title>
        <authorList>
            <person name="Cleenwerck I."/>
            <person name="Cnockaert M."/>
            <person name="Borremans W."/>
            <person name="Wieme A.D."/>
            <person name="De Vuyst L."/>
            <person name="Vandamme P."/>
        </authorList>
    </citation>
    <scope>NUCLEOTIDE SEQUENCE</scope>
    <source>
        <strain evidence="2">R71697</strain>
    </source>
</reference>
<feature type="signal peptide" evidence="1">
    <location>
        <begin position="1"/>
        <end position="24"/>
    </location>
</feature>
<dbReference type="AlphaFoldDB" id="A0A9Q2FQZ8"/>
<gene>
    <name evidence="2" type="ORF">HKD32_10885</name>
</gene>
<evidence type="ECO:0000256" key="1">
    <source>
        <dbReference type="SAM" id="SignalP"/>
    </source>
</evidence>